<organism evidence="1 2">
    <name type="scientific">Comamonas terrigena</name>
    <dbReference type="NCBI Taxonomy" id="32013"/>
    <lineage>
        <taxon>Bacteria</taxon>
        <taxon>Pseudomonadati</taxon>
        <taxon>Pseudomonadota</taxon>
        <taxon>Betaproteobacteria</taxon>
        <taxon>Burkholderiales</taxon>
        <taxon>Comamonadaceae</taxon>
        <taxon>Comamonas</taxon>
    </lineage>
</organism>
<dbReference type="Gene3D" id="6.10.280.50">
    <property type="match status" value="1"/>
</dbReference>
<comment type="caution">
    <text evidence="1">The sequence shown here is derived from an EMBL/GenBank/DDBJ whole genome shotgun (WGS) entry which is preliminary data.</text>
</comment>
<dbReference type="OrthoDB" id="5616367at2"/>
<dbReference type="EMBL" id="PDEA01000001">
    <property type="protein sequence ID" value="PEH90960.1"/>
    <property type="molecule type" value="Genomic_DNA"/>
</dbReference>
<dbReference type="RefSeq" id="WP_066539529.1">
    <property type="nucleotide sequence ID" value="NZ_DALZQJ010000002.1"/>
</dbReference>
<sequence length="76" mass="9021">MFPEFREQIADMRANDRHFSRLFEQHNALDHEIKNLEDRRTPSLHTQIEKLKKEKLLIKERLYTMLKGCANGTAPA</sequence>
<protein>
    <submittedName>
        <fullName evidence="1">DUF465 domain-containing protein</fullName>
    </submittedName>
</protein>
<keyword evidence="2" id="KW-1185">Reference proteome</keyword>
<dbReference type="STRING" id="1219032.GCA_001515545_02911"/>
<dbReference type="Pfam" id="PF04325">
    <property type="entry name" value="DUF465"/>
    <property type="match status" value="1"/>
</dbReference>
<dbReference type="InterPro" id="IPR038444">
    <property type="entry name" value="DUF465_sf"/>
</dbReference>
<dbReference type="GeneID" id="80800629"/>
<evidence type="ECO:0000313" key="2">
    <source>
        <dbReference type="Proteomes" id="UP000220246"/>
    </source>
</evidence>
<proteinExistence type="predicted"/>
<dbReference type="AlphaFoldDB" id="A0A2A7V080"/>
<accession>A0A2A7V080</accession>
<dbReference type="Proteomes" id="UP000220246">
    <property type="component" value="Unassembled WGS sequence"/>
</dbReference>
<gene>
    <name evidence="1" type="ORF">CRM82_08445</name>
</gene>
<name>A0A2A7V080_COMTR</name>
<reference evidence="2" key="1">
    <citation type="submission" date="2017-09" db="EMBL/GenBank/DDBJ databases">
        <title>FDA dAtabase for Regulatory Grade micrObial Sequences (FDA-ARGOS): Supporting development and validation of Infectious Disease Dx tests.</title>
        <authorList>
            <person name="Minogue T."/>
            <person name="Wolcott M."/>
            <person name="Wasieloski L."/>
            <person name="Aguilar W."/>
            <person name="Moore D."/>
            <person name="Tallon L."/>
            <person name="Sadzewicz L."/>
            <person name="Ott S."/>
            <person name="Zhao X."/>
            <person name="Nagaraj S."/>
            <person name="Vavikolanu K."/>
            <person name="Aluvathingal J."/>
            <person name="Nadendla S."/>
            <person name="Sichtig H."/>
        </authorList>
    </citation>
    <scope>NUCLEOTIDE SEQUENCE [LARGE SCALE GENOMIC DNA]</scope>
    <source>
        <strain evidence="2">FDAARGOS_394</strain>
    </source>
</reference>
<evidence type="ECO:0000313" key="1">
    <source>
        <dbReference type="EMBL" id="PEH90960.1"/>
    </source>
</evidence>
<dbReference type="InterPro" id="IPR007420">
    <property type="entry name" value="DUF465"/>
</dbReference>